<comment type="subunit">
    <text evidence="1">Homodimer.</text>
</comment>
<dbReference type="AlphaFoldDB" id="A0A669P9T8"/>
<reference evidence="3" key="2">
    <citation type="submission" date="2025-09" db="UniProtKB">
        <authorList>
            <consortium name="Ensembl"/>
        </authorList>
    </citation>
    <scope>IDENTIFICATION</scope>
</reference>
<proteinExistence type="predicted"/>
<sequence length="94" mass="10934">LVFIGPELTNVCLWYSTADLKGRPNGPGWNKLLHQIAPKIKPQIIEEQMATASYWPQDHRTDFFRVVFSKPAMRKTDYDFFLEETEIFGKVSNN</sequence>
<evidence type="ECO:0000256" key="1">
    <source>
        <dbReference type="ARBA" id="ARBA00011738"/>
    </source>
</evidence>
<dbReference type="GO" id="GO:0004351">
    <property type="term" value="F:glutamate decarboxylase activity"/>
    <property type="evidence" value="ECO:0007669"/>
    <property type="project" value="TreeGrafter"/>
</dbReference>
<organism evidence="3 4">
    <name type="scientific">Phasianus colchicus</name>
    <name type="common">Common pheasant</name>
    <dbReference type="NCBI Taxonomy" id="9054"/>
    <lineage>
        <taxon>Eukaryota</taxon>
        <taxon>Metazoa</taxon>
        <taxon>Chordata</taxon>
        <taxon>Craniata</taxon>
        <taxon>Vertebrata</taxon>
        <taxon>Euteleostomi</taxon>
        <taxon>Archelosauria</taxon>
        <taxon>Archosauria</taxon>
        <taxon>Dinosauria</taxon>
        <taxon>Saurischia</taxon>
        <taxon>Theropoda</taxon>
        <taxon>Coelurosauria</taxon>
        <taxon>Aves</taxon>
        <taxon>Neognathae</taxon>
        <taxon>Galloanserae</taxon>
        <taxon>Galliformes</taxon>
        <taxon>Phasianidae</taxon>
        <taxon>Phasianinae</taxon>
        <taxon>Phasianus</taxon>
    </lineage>
</organism>
<reference evidence="3" key="1">
    <citation type="submission" date="2025-08" db="UniProtKB">
        <authorList>
            <consortium name="Ensembl"/>
        </authorList>
    </citation>
    <scope>IDENTIFICATION</scope>
</reference>
<dbReference type="GO" id="GO:0005737">
    <property type="term" value="C:cytoplasm"/>
    <property type="evidence" value="ECO:0007669"/>
    <property type="project" value="TreeGrafter"/>
</dbReference>
<keyword evidence="4" id="KW-1185">Reference proteome</keyword>
<evidence type="ECO:0000256" key="2">
    <source>
        <dbReference type="ARBA" id="ARBA00022793"/>
    </source>
</evidence>
<accession>A0A669P9T8</accession>
<dbReference type="Ensembl" id="ENSPCLT00000006144.1">
    <property type="protein sequence ID" value="ENSPCLP00000004369.1"/>
    <property type="gene ID" value="ENSPCLG00000003798.1"/>
</dbReference>
<protein>
    <submittedName>
        <fullName evidence="3">Uncharacterized protein</fullName>
    </submittedName>
</protein>
<dbReference type="PANTHER" id="PTHR45677:SF6">
    <property type="entry name" value="GLUTAMATE DECARBOXYLASE 1"/>
    <property type="match status" value="1"/>
</dbReference>
<dbReference type="Proteomes" id="UP000472261">
    <property type="component" value="Unplaced"/>
</dbReference>
<keyword evidence="2" id="KW-0210">Decarboxylase</keyword>
<name>A0A669P9T8_PHACC</name>
<dbReference type="Gene3D" id="3.90.1150.170">
    <property type="match status" value="1"/>
</dbReference>
<dbReference type="PANTHER" id="PTHR45677">
    <property type="entry name" value="GLUTAMATE DECARBOXYLASE-RELATED"/>
    <property type="match status" value="1"/>
</dbReference>
<dbReference type="OMA" id="GMPENTE"/>
<evidence type="ECO:0000313" key="3">
    <source>
        <dbReference type="Ensembl" id="ENSPCLP00000004369.1"/>
    </source>
</evidence>
<keyword evidence="2" id="KW-0456">Lyase</keyword>
<dbReference type="GO" id="GO:0048786">
    <property type="term" value="C:presynaptic active zone"/>
    <property type="evidence" value="ECO:0007669"/>
    <property type="project" value="TreeGrafter"/>
</dbReference>
<dbReference type="GO" id="GO:0009449">
    <property type="term" value="P:gamma-aminobutyric acid biosynthetic process"/>
    <property type="evidence" value="ECO:0007669"/>
    <property type="project" value="TreeGrafter"/>
</dbReference>
<evidence type="ECO:0000313" key="4">
    <source>
        <dbReference type="Proteomes" id="UP000472261"/>
    </source>
</evidence>